<dbReference type="EMBL" id="LSSN01005958">
    <property type="protein sequence ID" value="OMJ07829.1"/>
    <property type="molecule type" value="Genomic_DNA"/>
</dbReference>
<evidence type="ECO:0000313" key="3">
    <source>
        <dbReference type="Proteomes" id="UP000187283"/>
    </source>
</evidence>
<feature type="region of interest" description="Disordered" evidence="1">
    <location>
        <begin position="70"/>
        <end position="100"/>
    </location>
</feature>
<name>A0A1R1WZM7_9FUNG</name>
<dbReference type="OrthoDB" id="5656601at2759"/>
<dbReference type="Proteomes" id="UP000187283">
    <property type="component" value="Unassembled WGS sequence"/>
</dbReference>
<evidence type="ECO:0000256" key="1">
    <source>
        <dbReference type="SAM" id="MobiDB-lite"/>
    </source>
</evidence>
<keyword evidence="3" id="KW-1185">Reference proteome</keyword>
<organism evidence="2 3">
    <name type="scientific">Smittium culicis</name>
    <dbReference type="NCBI Taxonomy" id="133412"/>
    <lineage>
        <taxon>Eukaryota</taxon>
        <taxon>Fungi</taxon>
        <taxon>Fungi incertae sedis</taxon>
        <taxon>Zoopagomycota</taxon>
        <taxon>Kickxellomycotina</taxon>
        <taxon>Harpellomycetes</taxon>
        <taxon>Harpellales</taxon>
        <taxon>Legeriomycetaceae</taxon>
        <taxon>Smittium</taxon>
    </lineage>
</organism>
<feature type="compositionally biased region" description="Basic and acidic residues" evidence="1">
    <location>
        <begin position="73"/>
        <end position="86"/>
    </location>
</feature>
<proteinExistence type="predicted"/>
<evidence type="ECO:0000313" key="2">
    <source>
        <dbReference type="EMBL" id="OMJ07829.1"/>
    </source>
</evidence>
<reference evidence="2 3" key="1">
    <citation type="submission" date="2017-01" db="EMBL/GenBank/DDBJ databases">
        <authorList>
            <person name="Mah S.A."/>
            <person name="Swanson W.J."/>
            <person name="Moy G.W."/>
            <person name="Vacquier V.D."/>
        </authorList>
    </citation>
    <scope>NUCLEOTIDE SEQUENCE [LARGE SCALE GENOMIC DNA]</scope>
    <source>
        <strain evidence="2 3">GSMNP</strain>
    </source>
</reference>
<protein>
    <submittedName>
        <fullName evidence="2">Uncharacterized protein</fullName>
    </submittedName>
</protein>
<accession>A0A1R1WZM7</accession>
<comment type="caution">
    <text evidence="2">The sequence shown here is derived from an EMBL/GenBank/DDBJ whole genome shotgun (WGS) entry which is preliminary data.</text>
</comment>
<dbReference type="AlphaFoldDB" id="A0A1R1WZM7"/>
<dbReference type="STRING" id="133412.A0A1R1WZM7"/>
<sequence length="146" mass="16595">MSILTDLTSNLGLDIDLNNEFTLDKNDSCITPISSPYFQPFKFGNVQAIKSNFIRDEFIKDKIKNPSKISIKNKVESRKETSKNDSSRLNPDEFQNTKDSPHVIKNVKSEIIPNCPPNLKIKKSHDISNSNITKIIPVQDKIDIHL</sequence>
<gene>
    <name evidence="2" type="ORF">AYI70_g11936</name>
</gene>